<feature type="region of interest" description="Disordered" evidence="1">
    <location>
        <begin position="1"/>
        <end position="121"/>
    </location>
</feature>
<accession>A0A9N7YE94</accession>
<comment type="caution">
    <text evidence="2">The sequence shown here is derived from an EMBL/GenBank/DDBJ whole genome shotgun (WGS) entry which is preliminary data.</text>
</comment>
<dbReference type="AlphaFoldDB" id="A0A9N7YE94"/>
<protein>
    <submittedName>
        <fullName evidence="2">Uncharacterized protein</fullName>
    </submittedName>
</protein>
<name>A0A9N7YE94_PLEPL</name>
<proteinExistence type="predicted"/>
<evidence type="ECO:0000256" key="1">
    <source>
        <dbReference type="SAM" id="MobiDB-lite"/>
    </source>
</evidence>
<keyword evidence="3" id="KW-1185">Reference proteome</keyword>
<organism evidence="2 3">
    <name type="scientific">Pleuronectes platessa</name>
    <name type="common">European plaice</name>
    <dbReference type="NCBI Taxonomy" id="8262"/>
    <lineage>
        <taxon>Eukaryota</taxon>
        <taxon>Metazoa</taxon>
        <taxon>Chordata</taxon>
        <taxon>Craniata</taxon>
        <taxon>Vertebrata</taxon>
        <taxon>Euteleostomi</taxon>
        <taxon>Actinopterygii</taxon>
        <taxon>Neopterygii</taxon>
        <taxon>Teleostei</taxon>
        <taxon>Neoteleostei</taxon>
        <taxon>Acanthomorphata</taxon>
        <taxon>Carangaria</taxon>
        <taxon>Pleuronectiformes</taxon>
        <taxon>Pleuronectoidei</taxon>
        <taxon>Pleuronectidae</taxon>
        <taxon>Pleuronectes</taxon>
    </lineage>
</organism>
<sequence length="121" mass="12939">MVASEPPRAPAAGSRVVRVSTSGPRKRENPLDDTRPGVKRLRGKEPENEADNPSPSPPGLNPSSEKLKMKMKMKISTCTGSPRSARTPPPPFPDCSPGSTKQCSTQTVVFTNDQQGAKQQA</sequence>
<feature type="compositionally biased region" description="Polar residues" evidence="1">
    <location>
        <begin position="97"/>
        <end position="121"/>
    </location>
</feature>
<reference evidence="2" key="1">
    <citation type="submission" date="2020-03" db="EMBL/GenBank/DDBJ databases">
        <authorList>
            <person name="Weist P."/>
        </authorList>
    </citation>
    <scope>NUCLEOTIDE SEQUENCE</scope>
</reference>
<dbReference type="Proteomes" id="UP001153269">
    <property type="component" value="Unassembled WGS sequence"/>
</dbReference>
<evidence type="ECO:0000313" key="2">
    <source>
        <dbReference type="EMBL" id="CAB1423227.1"/>
    </source>
</evidence>
<dbReference type="EMBL" id="CADEAL010000641">
    <property type="protein sequence ID" value="CAB1423227.1"/>
    <property type="molecule type" value="Genomic_DNA"/>
</dbReference>
<evidence type="ECO:0000313" key="3">
    <source>
        <dbReference type="Proteomes" id="UP001153269"/>
    </source>
</evidence>
<gene>
    <name evidence="2" type="ORF">PLEPLA_LOCUS11145</name>
</gene>
<feature type="compositionally biased region" description="Basic and acidic residues" evidence="1">
    <location>
        <begin position="25"/>
        <end position="36"/>
    </location>
</feature>